<feature type="compositionally biased region" description="Polar residues" evidence="3">
    <location>
        <begin position="83"/>
        <end position="93"/>
    </location>
</feature>
<dbReference type="EMBL" id="JANEYF010005355">
    <property type="protein sequence ID" value="KAJ8928496.1"/>
    <property type="molecule type" value="Genomic_DNA"/>
</dbReference>
<feature type="compositionally biased region" description="Basic and acidic residues" evidence="3">
    <location>
        <begin position="210"/>
        <end position="221"/>
    </location>
</feature>
<feature type="compositionally biased region" description="Basic and acidic residues" evidence="3">
    <location>
        <begin position="152"/>
        <end position="192"/>
    </location>
</feature>
<dbReference type="Proteomes" id="UP001162156">
    <property type="component" value="Unassembled WGS sequence"/>
</dbReference>
<comment type="caution">
    <text evidence="5">The sequence shown here is derived from an EMBL/GenBank/DDBJ whole genome shotgun (WGS) entry which is preliminary data.</text>
</comment>
<evidence type="ECO:0000256" key="3">
    <source>
        <dbReference type="SAM" id="MobiDB-lite"/>
    </source>
</evidence>
<evidence type="ECO:0000313" key="6">
    <source>
        <dbReference type="Proteomes" id="UP001162156"/>
    </source>
</evidence>
<feature type="non-terminal residue" evidence="5">
    <location>
        <position position="221"/>
    </location>
</feature>
<reference evidence="5" key="1">
    <citation type="journal article" date="2023" name="Insect Mol. Biol.">
        <title>Genome sequencing provides insights into the evolution of gene families encoding plant cell wall-degrading enzymes in longhorned beetles.</title>
        <authorList>
            <person name="Shin N.R."/>
            <person name="Okamura Y."/>
            <person name="Kirsch R."/>
            <person name="Pauchet Y."/>
        </authorList>
    </citation>
    <scope>NUCLEOTIDE SEQUENCE</scope>
    <source>
        <strain evidence="5">RBIC_L_NR</strain>
    </source>
</reference>
<sequence>MASSDLTLDQIYYFLKEKGGKVRNRDAVRYFKGYLTDPLTKDENRMKFKTFVNTLAHTKTEADEKVLILKTKYLNSLDPPPSSLATSVISSPQCDPRNSIGIPISPVQSDPSPRQPPPYRPPPPVCSPSPSLDNVSLGSLLSLNETPQAPPRRRDSERAKLSAEDSTPKKASTETDNGSDDKQTVSVKERTQKFNRLASVDDELSPRQPKSAEKEKLRSNW</sequence>
<keyword evidence="6" id="KW-1185">Reference proteome</keyword>
<keyword evidence="1" id="KW-0677">Repeat</keyword>
<feature type="compositionally biased region" description="Pro residues" evidence="3">
    <location>
        <begin position="113"/>
        <end position="127"/>
    </location>
</feature>
<organism evidence="5 6">
    <name type="scientific">Rhamnusium bicolor</name>
    <dbReference type="NCBI Taxonomy" id="1586634"/>
    <lineage>
        <taxon>Eukaryota</taxon>
        <taxon>Metazoa</taxon>
        <taxon>Ecdysozoa</taxon>
        <taxon>Arthropoda</taxon>
        <taxon>Hexapoda</taxon>
        <taxon>Insecta</taxon>
        <taxon>Pterygota</taxon>
        <taxon>Neoptera</taxon>
        <taxon>Endopterygota</taxon>
        <taxon>Coleoptera</taxon>
        <taxon>Polyphaga</taxon>
        <taxon>Cucujiformia</taxon>
        <taxon>Chrysomeloidea</taxon>
        <taxon>Cerambycidae</taxon>
        <taxon>Lepturinae</taxon>
        <taxon>Rhagiini</taxon>
        <taxon>Rhamnusium</taxon>
    </lineage>
</organism>
<dbReference type="InterPro" id="IPR058889">
    <property type="entry name" value="WHD_SOWAHA-C"/>
</dbReference>
<keyword evidence="2" id="KW-0040">ANK repeat</keyword>
<proteinExistence type="predicted"/>
<dbReference type="PANTHER" id="PTHR14491:SF7">
    <property type="entry name" value="SOSONDOWAH, ISOFORM G"/>
    <property type="match status" value="1"/>
</dbReference>
<feature type="region of interest" description="Disordered" evidence="3">
    <location>
        <begin position="79"/>
        <end position="221"/>
    </location>
</feature>
<evidence type="ECO:0000259" key="4">
    <source>
        <dbReference type="Pfam" id="PF25877"/>
    </source>
</evidence>
<evidence type="ECO:0000313" key="5">
    <source>
        <dbReference type="EMBL" id="KAJ8928496.1"/>
    </source>
</evidence>
<evidence type="ECO:0000256" key="2">
    <source>
        <dbReference type="ARBA" id="ARBA00023043"/>
    </source>
</evidence>
<dbReference type="PANTHER" id="PTHR14491">
    <property type="entry name" value="SOSONDOWAH, ISOFORM G"/>
    <property type="match status" value="1"/>
</dbReference>
<dbReference type="AlphaFoldDB" id="A0AAV8WRW0"/>
<evidence type="ECO:0000256" key="1">
    <source>
        <dbReference type="ARBA" id="ARBA00022737"/>
    </source>
</evidence>
<protein>
    <recommendedName>
        <fullName evidence="4">SOWAHA-C winged helix-turn-helix domain-containing protein</fullName>
    </recommendedName>
</protein>
<name>A0AAV8WRW0_9CUCU</name>
<feature type="compositionally biased region" description="Polar residues" evidence="3">
    <location>
        <begin position="132"/>
        <end position="147"/>
    </location>
</feature>
<accession>A0AAV8WRW0</accession>
<gene>
    <name evidence="5" type="ORF">NQ314_018945</name>
</gene>
<feature type="domain" description="SOWAHA-C winged helix-turn-helix" evidence="4">
    <location>
        <begin position="5"/>
        <end position="78"/>
    </location>
</feature>
<dbReference type="Pfam" id="PF25877">
    <property type="entry name" value="WHD_SOWAH"/>
    <property type="match status" value="1"/>
</dbReference>